<evidence type="ECO:0000313" key="1">
    <source>
        <dbReference type="EMBL" id="KAJ2809646.1"/>
    </source>
</evidence>
<protein>
    <submittedName>
        <fullName evidence="1">Stress response protein nst1</fullName>
    </submittedName>
</protein>
<keyword evidence="2" id="KW-1185">Reference proteome</keyword>
<name>A0ACC1LJL7_9FUNG</name>
<reference evidence="1" key="1">
    <citation type="submission" date="2022-07" db="EMBL/GenBank/DDBJ databases">
        <title>Phylogenomic reconstructions and comparative analyses of Kickxellomycotina fungi.</title>
        <authorList>
            <person name="Reynolds N.K."/>
            <person name="Stajich J.E."/>
            <person name="Barry K."/>
            <person name="Grigoriev I.V."/>
            <person name="Crous P."/>
            <person name="Smith M.E."/>
        </authorList>
    </citation>
    <scope>NUCLEOTIDE SEQUENCE</scope>
    <source>
        <strain evidence="1">CBS 102833</strain>
    </source>
</reference>
<evidence type="ECO:0000313" key="2">
    <source>
        <dbReference type="Proteomes" id="UP001140096"/>
    </source>
</evidence>
<dbReference type="EMBL" id="JANBUP010000947">
    <property type="protein sequence ID" value="KAJ2809646.1"/>
    <property type="molecule type" value="Genomic_DNA"/>
</dbReference>
<accession>A0ACC1LJL7</accession>
<comment type="caution">
    <text evidence="1">The sequence shown here is derived from an EMBL/GenBank/DDBJ whole genome shotgun (WGS) entry which is preliminary data.</text>
</comment>
<proteinExistence type="predicted"/>
<gene>
    <name evidence="1" type="primary">NST1_1</name>
    <name evidence="1" type="ORF">H4S07_003139</name>
</gene>
<organism evidence="1 2">
    <name type="scientific">Coemansia furcata</name>
    <dbReference type="NCBI Taxonomy" id="417177"/>
    <lineage>
        <taxon>Eukaryota</taxon>
        <taxon>Fungi</taxon>
        <taxon>Fungi incertae sedis</taxon>
        <taxon>Zoopagomycota</taxon>
        <taxon>Kickxellomycotina</taxon>
        <taxon>Kickxellomycetes</taxon>
        <taxon>Kickxellales</taxon>
        <taxon>Kickxellaceae</taxon>
        <taxon>Coemansia</taxon>
    </lineage>
</organism>
<sequence length="1201" mass="132583">AIENELDCLYDAYHKELKENVRKANMRSLIRVSEKKARSIIESSVGDIARSLISRAEIDAKNIPKDVVYRNIIDCLRSGKTVDIPDHCSEFAKLNDLGSSVYTAAMSASDSVLTKIASVVRYLDQGSSYAKAIEDAGLMFKSSDKELATIRKAAVAIKEWTDGSSAFRREFGTKPFQSDDDGDDELINNNDLFYTDNMLDSIDTFPTDGKKFFDMMEQLAEYRMRREDAFLDGLGESEAGDDGSPAHESVGTSTHAWSRRVRRQSRSQRRCPDCQGEIGEGEERQNYSDSEYHVARYAGTKRPRSESRGGDRAFATNSTKVQLDNISIEYVNHPDDLLPNARTEYSGDLVPSDDDEEDDDDGYEDEDEDEDDDDEGDDDDDDDDDLEDDEDDDTDDEYDDLDPENAEKDAEEGRRVFQLFAARLFEQRVINLYREKVARDRQQNLIKELEEEEKRMEAKEKRKQKKKLREKEKKRHIQQQKEEERRAKEEQERTEKEQRRVAQQKRVEEQLSKKREDESRAKKAMEERNRRILEQADKRLAKEREERQRAEEKRLEKEAREREERSRRQRPQVTQAPITALTPSSVAASTTPASPKPAPPKPTADTLPAIVSPPALTKVASAQTPTPSASASVAARSPIAMFANSSTADDIFIPLPGTPLLDNAMLPTVNRPSPIFMASRPSLPMIHPAELPATPSDSFDFAPSRARANSGSNIHQPAPAPAPMPHFMSVAKTSPSPSAVPSEFDAEIMSIVGRVMGSCTLQDDLTDGAEWRTEPADNYLDSPRAMLPQSSHTATLGLGDPLGPMLDLSVRRNSVPVNRAGRECGNVSVGSFDISKQHMSSTLTGGMEGVYSAYCALEKFSRDKRMPAGAGLGPDVFGGSHSAAEIAQMHGSMRESSVWSLCAGYAQANPSKCRVNHADRTIALARSLSGVSPIVPVVLDAQRLSSPASPRFAETPRSTPPVQLPMIAEDRVGGNGLPHSQTSGSPTVVGLSARSQPRSPLLQSRQPAPMSLPMMPQFGQPQPQVGMNYSPVAHVSPSSLFFGPMATHGSQTPIHGGVNGSMPIRGPAPPFSLPPFQQSPLGASSLGHSHLGDSRGMAMIPPPPSMSMSNGGQMFGLPASFGHQLQMHQSNSPWPPTKLGGSDAVTLGELTQAAMRQPLMTRLGSPHVFSQQQLQQQQQQQIQLQHSQQQQHQFHHQHPLH</sequence>
<dbReference type="Proteomes" id="UP001140096">
    <property type="component" value="Unassembled WGS sequence"/>
</dbReference>
<feature type="non-terminal residue" evidence="1">
    <location>
        <position position="1"/>
    </location>
</feature>